<dbReference type="GO" id="GO:0051301">
    <property type="term" value="P:cell division"/>
    <property type="evidence" value="ECO:0007669"/>
    <property type="project" value="UniProtKB-KW"/>
</dbReference>
<dbReference type="Proteomes" id="UP001501736">
    <property type="component" value="Unassembled WGS sequence"/>
</dbReference>
<evidence type="ECO:0000256" key="1">
    <source>
        <dbReference type="ARBA" id="ARBA00022741"/>
    </source>
</evidence>
<dbReference type="InterPro" id="IPR027417">
    <property type="entry name" value="P-loop_NTPase"/>
</dbReference>
<keyword evidence="5" id="KW-1185">Reference proteome</keyword>
<dbReference type="PANTHER" id="PTHR12169:SF6">
    <property type="entry name" value="AFG1-LIKE ATPASE"/>
    <property type="match status" value="1"/>
</dbReference>
<dbReference type="CDD" id="cd00009">
    <property type="entry name" value="AAA"/>
    <property type="match status" value="1"/>
</dbReference>
<comment type="caution">
    <text evidence="4">The sequence shown here is derived from an EMBL/GenBank/DDBJ whole genome shotgun (WGS) entry which is preliminary data.</text>
</comment>
<dbReference type="RefSeq" id="WP_344719399.1">
    <property type="nucleotide sequence ID" value="NZ_BAAAYG010000004.1"/>
</dbReference>
<protein>
    <submittedName>
        <fullName evidence="4">Cell division protein ZapE</fullName>
    </submittedName>
</protein>
<keyword evidence="1" id="KW-0547">Nucleotide-binding</keyword>
<name>A0ABP6RD81_9MICC</name>
<evidence type="ECO:0000313" key="4">
    <source>
        <dbReference type="EMBL" id="GAA3283688.1"/>
    </source>
</evidence>
<evidence type="ECO:0000256" key="3">
    <source>
        <dbReference type="SAM" id="MobiDB-lite"/>
    </source>
</evidence>
<dbReference type="Gene3D" id="3.40.50.300">
    <property type="entry name" value="P-loop containing nucleotide triphosphate hydrolases"/>
    <property type="match status" value="1"/>
</dbReference>
<dbReference type="Pfam" id="PF03969">
    <property type="entry name" value="AFG1_ATPase"/>
    <property type="match status" value="1"/>
</dbReference>
<sequence>MGERRHRRRQEQLLTFVAEQATHQGIELQPAQELAMRTLADVAAASTLPHRRRPHRRRRGGVHLHGPAGRGKTWSADLVVASAERLGARVRRMHFHRFLDDLHRAVHRHRADPREHDRAVEAALDELVGETDLLLFDEFHVHDAGDAHFLTRLLRRTVVSGRTTLITTSNYPPEGLLPNPLWHHLMEPGIALIRERMEVLDLDDGVDHRLREGESSIRPEGFAAGGWLAPQALADVGLAAPTAGEAGVVRLGGHTFEVLARREAELWLSFAQLAEAPLSTREMLQWAEQFRSWVIVDVPRLDTVDEEAQQRFIHAVDILADQEVTTWFVSEVSRERFLASAGPRPDAFRMVSRLALLAYRGGAADARGVGGRRRDAEVLQRVETDGRRDPDHRRRVAEDR</sequence>
<keyword evidence="2" id="KW-0067">ATP-binding</keyword>
<reference evidence="5" key="1">
    <citation type="journal article" date="2019" name="Int. J. Syst. Evol. Microbiol.">
        <title>The Global Catalogue of Microorganisms (GCM) 10K type strain sequencing project: providing services to taxonomists for standard genome sequencing and annotation.</title>
        <authorList>
            <consortium name="The Broad Institute Genomics Platform"/>
            <consortium name="The Broad Institute Genome Sequencing Center for Infectious Disease"/>
            <person name="Wu L."/>
            <person name="Ma J."/>
        </authorList>
    </citation>
    <scope>NUCLEOTIDE SEQUENCE [LARGE SCALE GENOMIC DNA]</scope>
    <source>
        <strain evidence="5">JCM 11483</strain>
    </source>
</reference>
<dbReference type="SUPFAM" id="SSF52540">
    <property type="entry name" value="P-loop containing nucleoside triphosphate hydrolases"/>
    <property type="match status" value="1"/>
</dbReference>
<feature type="region of interest" description="Disordered" evidence="3">
    <location>
        <begin position="378"/>
        <end position="400"/>
    </location>
</feature>
<proteinExistence type="predicted"/>
<feature type="region of interest" description="Disordered" evidence="3">
    <location>
        <begin position="48"/>
        <end position="69"/>
    </location>
</feature>
<feature type="compositionally biased region" description="Basic residues" evidence="3">
    <location>
        <begin position="49"/>
        <end position="62"/>
    </location>
</feature>
<dbReference type="PANTHER" id="PTHR12169">
    <property type="entry name" value="ATPASE N2B"/>
    <property type="match status" value="1"/>
</dbReference>
<dbReference type="EMBL" id="BAAAYG010000004">
    <property type="protein sequence ID" value="GAA3283688.1"/>
    <property type="molecule type" value="Genomic_DNA"/>
</dbReference>
<organism evidence="4 5">
    <name type="scientific">Nesterenkonia halobia</name>
    <dbReference type="NCBI Taxonomy" id="37922"/>
    <lineage>
        <taxon>Bacteria</taxon>
        <taxon>Bacillati</taxon>
        <taxon>Actinomycetota</taxon>
        <taxon>Actinomycetes</taxon>
        <taxon>Micrococcales</taxon>
        <taxon>Micrococcaceae</taxon>
        <taxon>Nesterenkonia</taxon>
    </lineage>
</organism>
<keyword evidence="4" id="KW-0131">Cell cycle</keyword>
<gene>
    <name evidence="4" type="primary">zapE_2</name>
    <name evidence="4" type="ORF">GCM10020260_12860</name>
</gene>
<dbReference type="InterPro" id="IPR005654">
    <property type="entry name" value="ATPase_AFG1-like"/>
</dbReference>
<evidence type="ECO:0000313" key="5">
    <source>
        <dbReference type="Proteomes" id="UP001501736"/>
    </source>
</evidence>
<keyword evidence="4" id="KW-0132">Cell division</keyword>
<dbReference type="NCBIfam" id="NF040713">
    <property type="entry name" value="ZapE"/>
    <property type="match status" value="1"/>
</dbReference>
<accession>A0ABP6RD81</accession>
<evidence type="ECO:0000256" key="2">
    <source>
        <dbReference type="ARBA" id="ARBA00022840"/>
    </source>
</evidence>